<dbReference type="InterPro" id="IPR043504">
    <property type="entry name" value="Peptidase_S1_PA_chymotrypsin"/>
</dbReference>
<protein>
    <recommendedName>
        <fullName evidence="2">Peptidase S1 domain-containing protein</fullName>
    </recommendedName>
</protein>
<proteinExistence type="predicted"/>
<keyword evidence="1" id="KW-1015">Disulfide bond</keyword>
<name>A0AA88YUY2_PINIB</name>
<dbReference type="InterPro" id="IPR009003">
    <property type="entry name" value="Peptidase_S1_PA"/>
</dbReference>
<feature type="domain" description="Peptidase S1" evidence="2">
    <location>
        <begin position="1"/>
        <end position="152"/>
    </location>
</feature>
<accession>A0AA88YUY2</accession>
<dbReference type="GO" id="GO:0006508">
    <property type="term" value="P:proteolysis"/>
    <property type="evidence" value="ECO:0007669"/>
    <property type="project" value="InterPro"/>
</dbReference>
<dbReference type="Gene3D" id="2.40.10.10">
    <property type="entry name" value="Trypsin-like serine proteases"/>
    <property type="match status" value="1"/>
</dbReference>
<dbReference type="Proteomes" id="UP001186944">
    <property type="component" value="Unassembled WGS sequence"/>
</dbReference>
<dbReference type="InterPro" id="IPR001254">
    <property type="entry name" value="Trypsin_dom"/>
</dbReference>
<evidence type="ECO:0000256" key="1">
    <source>
        <dbReference type="ARBA" id="ARBA00023157"/>
    </source>
</evidence>
<feature type="non-terminal residue" evidence="3">
    <location>
        <position position="1"/>
    </location>
</feature>
<dbReference type="EMBL" id="VSWD01000003">
    <property type="protein sequence ID" value="KAK3106227.1"/>
    <property type="molecule type" value="Genomic_DNA"/>
</dbReference>
<dbReference type="PANTHER" id="PTHR24252">
    <property type="entry name" value="ACROSIN-RELATED"/>
    <property type="match status" value="1"/>
</dbReference>
<dbReference type="PROSITE" id="PS50240">
    <property type="entry name" value="TRYPSIN_DOM"/>
    <property type="match status" value="1"/>
</dbReference>
<dbReference type="Pfam" id="PF00089">
    <property type="entry name" value="Trypsin"/>
    <property type="match status" value="1"/>
</dbReference>
<dbReference type="AlphaFoldDB" id="A0AA88YUY2"/>
<dbReference type="PANTHER" id="PTHR24252:SF7">
    <property type="entry name" value="HYALIN"/>
    <property type="match status" value="1"/>
</dbReference>
<evidence type="ECO:0000313" key="4">
    <source>
        <dbReference type="Proteomes" id="UP001186944"/>
    </source>
</evidence>
<comment type="caution">
    <text evidence="3">The sequence shown here is derived from an EMBL/GenBank/DDBJ whole genome shotgun (WGS) entry which is preliminary data.</text>
</comment>
<evidence type="ECO:0000313" key="3">
    <source>
        <dbReference type="EMBL" id="KAK3106227.1"/>
    </source>
</evidence>
<sequence length="152" mass="16908">RDLTRWKVRLGVYSRAYADYESYYQEFNVSSVLVNPNFDPVTFANDIALIWLDEKVNINDGVSPICVTRDMYTVGESCVVTGWGTTSVGGETMDKLQEVYKPILSQDQCLSDYPNLGFDKVSMLCAGYSAGGHDACLVCPFRSSIPFPLSTM</sequence>
<dbReference type="SMART" id="SM00020">
    <property type="entry name" value="Tryp_SPc"/>
    <property type="match status" value="1"/>
</dbReference>
<dbReference type="CDD" id="cd00190">
    <property type="entry name" value="Tryp_SPc"/>
    <property type="match status" value="1"/>
</dbReference>
<evidence type="ECO:0000259" key="2">
    <source>
        <dbReference type="PROSITE" id="PS50240"/>
    </source>
</evidence>
<keyword evidence="4" id="KW-1185">Reference proteome</keyword>
<organism evidence="3 4">
    <name type="scientific">Pinctada imbricata</name>
    <name type="common">Atlantic pearl-oyster</name>
    <name type="synonym">Pinctada martensii</name>
    <dbReference type="NCBI Taxonomy" id="66713"/>
    <lineage>
        <taxon>Eukaryota</taxon>
        <taxon>Metazoa</taxon>
        <taxon>Spiralia</taxon>
        <taxon>Lophotrochozoa</taxon>
        <taxon>Mollusca</taxon>
        <taxon>Bivalvia</taxon>
        <taxon>Autobranchia</taxon>
        <taxon>Pteriomorphia</taxon>
        <taxon>Pterioida</taxon>
        <taxon>Pterioidea</taxon>
        <taxon>Pteriidae</taxon>
        <taxon>Pinctada</taxon>
    </lineage>
</organism>
<gene>
    <name evidence="3" type="ORF">FSP39_015587</name>
</gene>
<reference evidence="3" key="1">
    <citation type="submission" date="2019-08" db="EMBL/GenBank/DDBJ databases">
        <title>The improved chromosome-level genome for the pearl oyster Pinctada fucata martensii using PacBio sequencing and Hi-C.</title>
        <authorList>
            <person name="Zheng Z."/>
        </authorList>
    </citation>
    <scope>NUCLEOTIDE SEQUENCE</scope>
    <source>
        <strain evidence="3">ZZ-2019</strain>
        <tissue evidence="3">Adductor muscle</tissue>
    </source>
</reference>
<dbReference type="SUPFAM" id="SSF50494">
    <property type="entry name" value="Trypsin-like serine proteases"/>
    <property type="match status" value="1"/>
</dbReference>
<dbReference type="GO" id="GO:0004252">
    <property type="term" value="F:serine-type endopeptidase activity"/>
    <property type="evidence" value="ECO:0007669"/>
    <property type="project" value="InterPro"/>
</dbReference>